<feature type="transmembrane region" description="Helical" evidence="7">
    <location>
        <begin position="279"/>
        <end position="298"/>
    </location>
</feature>
<dbReference type="Proteomes" id="UP000628086">
    <property type="component" value="Unassembled WGS sequence"/>
</dbReference>
<dbReference type="InterPro" id="IPR020846">
    <property type="entry name" value="MFS_dom"/>
</dbReference>
<feature type="transmembrane region" description="Helical" evidence="7">
    <location>
        <begin position="38"/>
        <end position="63"/>
    </location>
</feature>
<evidence type="ECO:0000256" key="6">
    <source>
        <dbReference type="ARBA" id="ARBA00023136"/>
    </source>
</evidence>
<feature type="transmembrane region" description="Helical" evidence="7">
    <location>
        <begin position="249"/>
        <end position="267"/>
    </location>
</feature>
<keyword evidence="10" id="KW-1185">Reference proteome</keyword>
<name>A0ABR6V600_9PSED</name>
<evidence type="ECO:0000256" key="5">
    <source>
        <dbReference type="ARBA" id="ARBA00022989"/>
    </source>
</evidence>
<accession>A0ABR6V600</accession>
<dbReference type="EMBL" id="JABWRS010000005">
    <property type="protein sequence ID" value="MBC3475799.1"/>
    <property type="molecule type" value="Genomic_DNA"/>
</dbReference>
<feature type="transmembrane region" description="Helical" evidence="7">
    <location>
        <begin position="337"/>
        <end position="361"/>
    </location>
</feature>
<dbReference type="InterPro" id="IPR010290">
    <property type="entry name" value="TM_effector"/>
</dbReference>
<feature type="transmembrane region" description="Helical" evidence="7">
    <location>
        <begin position="215"/>
        <end position="237"/>
    </location>
</feature>
<evidence type="ECO:0000313" key="9">
    <source>
        <dbReference type="EMBL" id="MBC3475799.1"/>
    </source>
</evidence>
<comment type="subcellular location">
    <subcellularLocation>
        <location evidence="1">Cell membrane</location>
        <topology evidence="1">Multi-pass membrane protein</topology>
    </subcellularLocation>
</comment>
<keyword evidence="5 7" id="KW-1133">Transmembrane helix</keyword>
<feature type="transmembrane region" description="Helical" evidence="7">
    <location>
        <begin position="94"/>
        <end position="113"/>
    </location>
</feature>
<reference evidence="9 10" key="1">
    <citation type="journal article" date="2020" name="Microorganisms">
        <title>Reliable Identification of Environmental Pseudomonas Isolates Using the rpoD Gene.</title>
        <authorList>
            <consortium name="The Broad Institute Genome Sequencing Platform"/>
            <person name="Girard L."/>
            <person name="Lood C."/>
            <person name="Rokni-Zadeh H."/>
            <person name="van Noort V."/>
            <person name="Lavigne R."/>
            <person name="De Mot R."/>
        </authorList>
    </citation>
    <scope>NUCLEOTIDE SEQUENCE [LARGE SCALE GENOMIC DNA]</scope>
    <source>
        <strain evidence="9 10">RW7P2</strain>
    </source>
</reference>
<feature type="domain" description="Major facilitator superfamily (MFS) profile" evidence="8">
    <location>
        <begin position="1"/>
        <end position="391"/>
    </location>
</feature>
<gene>
    <name evidence="9" type="ORF">HU747_09315</name>
</gene>
<evidence type="ECO:0000256" key="3">
    <source>
        <dbReference type="ARBA" id="ARBA00022475"/>
    </source>
</evidence>
<feature type="transmembrane region" description="Helical" evidence="7">
    <location>
        <begin position="304"/>
        <end position="325"/>
    </location>
</feature>
<sequence length="398" mass="42204">MRHREFRFYFFGQAFSHLGKWIQQVGLSWLVYHLTSSATLLGIATFCSLAPQLIVGPAAGAWADKVNKRFLLIVVLALLAIQALTLAVLTALELVTPIVIILMSLLLGVLNAIENPLRQAMISGFIGHKDDIPNGLALNAMLFNASRFIGPPLAGLLVALTGEAACFALNSLAFIAPLIAIVLIPGRPQPAVQSSLLNAFKEGLSYSFSTPIIRVLMLSVVVVNVTAASYAVLLPIVTKDMLDGDSKTLGGLWGAAGFGALAATILLSALSNTSHLKRIIAAALIVSCGGMFLLSSFSEFNLSLLALCMMGFGISCTNVSSNILLQTYSPDHMRGRVVSLYISLRSGFEAVGGLVAGWLASYYGAKVTFGVEGSILAILAIGLYFQFARAKQSSMSES</sequence>
<feature type="transmembrane region" description="Helical" evidence="7">
    <location>
        <begin position="367"/>
        <end position="385"/>
    </location>
</feature>
<keyword evidence="3" id="KW-1003">Cell membrane</keyword>
<dbReference type="Pfam" id="PF05977">
    <property type="entry name" value="MFS_3"/>
    <property type="match status" value="1"/>
</dbReference>
<dbReference type="Gene3D" id="1.20.1250.20">
    <property type="entry name" value="MFS general substrate transporter like domains"/>
    <property type="match status" value="1"/>
</dbReference>
<keyword evidence="4 7" id="KW-0812">Transmembrane</keyword>
<evidence type="ECO:0000256" key="7">
    <source>
        <dbReference type="SAM" id="Phobius"/>
    </source>
</evidence>
<dbReference type="SUPFAM" id="SSF103473">
    <property type="entry name" value="MFS general substrate transporter"/>
    <property type="match status" value="1"/>
</dbReference>
<dbReference type="PROSITE" id="PS50850">
    <property type="entry name" value="MFS"/>
    <property type="match status" value="1"/>
</dbReference>
<evidence type="ECO:0000256" key="1">
    <source>
        <dbReference type="ARBA" id="ARBA00004651"/>
    </source>
</evidence>
<dbReference type="PANTHER" id="PTHR23513">
    <property type="entry name" value="INTEGRAL MEMBRANE EFFLUX PROTEIN-RELATED"/>
    <property type="match status" value="1"/>
</dbReference>
<proteinExistence type="predicted"/>
<keyword evidence="2" id="KW-0813">Transport</keyword>
<dbReference type="PANTHER" id="PTHR23513:SF11">
    <property type="entry name" value="STAPHYLOFERRIN A TRANSPORTER"/>
    <property type="match status" value="1"/>
</dbReference>
<evidence type="ECO:0000313" key="10">
    <source>
        <dbReference type="Proteomes" id="UP000628086"/>
    </source>
</evidence>
<dbReference type="CDD" id="cd06173">
    <property type="entry name" value="MFS_MefA_like"/>
    <property type="match status" value="1"/>
</dbReference>
<evidence type="ECO:0000256" key="4">
    <source>
        <dbReference type="ARBA" id="ARBA00022692"/>
    </source>
</evidence>
<protein>
    <submittedName>
        <fullName evidence="9">MFS transporter</fullName>
    </submittedName>
</protein>
<organism evidence="9 10">
    <name type="scientific">Pseudomonas taiwanensis</name>
    <dbReference type="NCBI Taxonomy" id="470150"/>
    <lineage>
        <taxon>Bacteria</taxon>
        <taxon>Pseudomonadati</taxon>
        <taxon>Pseudomonadota</taxon>
        <taxon>Gammaproteobacteria</taxon>
        <taxon>Pseudomonadales</taxon>
        <taxon>Pseudomonadaceae</taxon>
        <taxon>Pseudomonas</taxon>
    </lineage>
</organism>
<keyword evidence="6 7" id="KW-0472">Membrane</keyword>
<comment type="caution">
    <text evidence="9">The sequence shown here is derived from an EMBL/GenBank/DDBJ whole genome shotgun (WGS) entry which is preliminary data.</text>
</comment>
<dbReference type="InterPro" id="IPR036259">
    <property type="entry name" value="MFS_trans_sf"/>
</dbReference>
<evidence type="ECO:0000259" key="8">
    <source>
        <dbReference type="PROSITE" id="PS50850"/>
    </source>
</evidence>
<evidence type="ECO:0000256" key="2">
    <source>
        <dbReference type="ARBA" id="ARBA00022448"/>
    </source>
</evidence>
<feature type="transmembrane region" description="Helical" evidence="7">
    <location>
        <begin position="70"/>
        <end position="88"/>
    </location>
</feature>